<gene>
    <name evidence="5" type="ORF">GCM10010497_60940</name>
</gene>
<dbReference type="Gene3D" id="1.10.10.10">
    <property type="entry name" value="Winged helix-like DNA-binding domain superfamily/Winged helix DNA-binding domain"/>
    <property type="match status" value="1"/>
</dbReference>
<evidence type="ECO:0000256" key="3">
    <source>
        <dbReference type="ARBA" id="ARBA00023163"/>
    </source>
</evidence>
<sequence>MKRIHFTAQDLMRTRVAASIGTAAETFDSVKLLRAPDAGPAFRRWQVAVRGRLDERARPLVALLPPLGPEVDVRSLAGDSACIEEALDRLLGAPPALLRAEFENIRFRPAHRTWARNLVDGDRETWLQVATALRACHSVTVAPYWDGVRAHLAEVRAAYVNAMAEGGVEHLLKSLCGPVLRWRPPVLELEHPYEADVHLNGRGLVIAPTVFSTRRAELMHPALDPDEAPVLAVPTVTDAVACGTLWDGGDASTGQALEELLGRTRAAVLEAAADGRSTTDLARRLGISPATASHHTSVLRKAGLITTRREGKAVLHTVTSMGMALLEPGSRLL</sequence>
<dbReference type="SMART" id="SM00418">
    <property type="entry name" value="HTH_ARSR"/>
    <property type="match status" value="1"/>
</dbReference>
<feature type="domain" description="HTH arsR-type" evidence="4">
    <location>
        <begin position="245"/>
        <end position="333"/>
    </location>
</feature>
<evidence type="ECO:0000313" key="6">
    <source>
        <dbReference type="Proteomes" id="UP000642014"/>
    </source>
</evidence>
<dbReference type="Proteomes" id="UP000642014">
    <property type="component" value="Unassembled WGS sequence"/>
</dbReference>
<dbReference type="PRINTS" id="PR00778">
    <property type="entry name" value="HTHARSR"/>
</dbReference>
<dbReference type="InterPro" id="IPR051011">
    <property type="entry name" value="Metal_resp_trans_reg"/>
</dbReference>
<reference evidence="5 6" key="1">
    <citation type="journal article" date="2014" name="Int. J. Syst. Evol. Microbiol.">
        <title>Complete genome sequence of Corynebacterium casei LMG S-19264T (=DSM 44701T), isolated from a smear-ripened cheese.</title>
        <authorList>
            <consortium name="US DOE Joint Genome Institute (JGI-PGF)"/>
            <person name="Walter F."/>
            <person name="Albersmeier A."/>
            <person name="Kalinowski J."/>
            <person name="Ruckert C."/>
        </authorList>
    </citation>
    <scope>NUCLEOTIDE SEQUENCE [LARGE SCALE GENOMIC DNA]</scope>
    <source>
        <strain evidence="5 6">JCM 4205</strain>
    </source>
</reference>
<dbReference type="GeneID" id="95457214"/>
<dbReference type="PANTHER" id="PTHR43132:SF8">
    <property type="entry name" value="HTH-TYPE TRANSCRIPTIONAL REGULATOR KMTR"/>
    <property type="match status" value="1"/>
</dbReference>
<evidence type="ECO:0000256" key="2">
    <source>
        <dbReference type="ARBA" id="ARBA00023125"/>
    </source>
</evidence>
<keyword evidence="3" id="KW-0804">Transcription</keyword>
<accession>A0AAV4KSL6</accession>
<keyword evidence="2" id="KW-0238">DNA-binding</keyword>
<dbReference type="EMBL" id="BMSJ01000015">
    <property type="protein sequence ID" value="GGR49305.1"/>
    <property type="molecule type" value="Genomic_DNA"/>
</dbReference>
<proteinExistence type="predicted"/>
<dbReference type="InterPro" id="IPR011991">
    <property type="entry name" value="ArsR-like_HTH"/>
</dbReference>
<evidence type="ECO:0000259" key="4">
    <source>
        <dbReference type="PROSITE" id="PS50987"/>
    </source>
</evidence>
<protein>
    <submittedName>
        <fullName evidence="5">Transcriptional regulator</fullName>
    </submittedName>
</protein>
<dbReference type="InterPro" id="IPR001845">
    <property type="entry name" value="HTH_ArsR_DNA-bd_dom"/>
</dbReference>
<comment type="caution">
    <text evidence="5">The sequence shown here is derived from an EMBL/GenBank/DDBJ whole genome shotgun (WGS) entry which is preliminary data.</text>
</comment>
<dbReference type="InterPro" id="IPR036388">
    <property type="entry name" value="WH-like_DNA-bd_sf"/>
</dbReference>
<dbReference type="InterPro" id="IPR036390">
    <property type="entry name" value="WH_DNA-bd_sf"/>
</dbReference>
<evidence type="ECO:0000313" key="5">
    <source>
        <dbReference type="EMBL" id="GGR49305.1"/>
    </source>
</evidence>
<dbReference type="Pfam" id="PF12840">
    <property type="entry name" value="HTH_20"/>
    <property type="match status" value="1"/>
</dbReference>
<keyword evidence="1" id="KW-0805">Transcription regulation</keyword>
<dbReference type="GO" id="GO:0003700">
    <property type="term" value="F:DNA-binding transcription factor activity"/>
    <property type="evidence" value="ECO:0007669"/>
    <property type="project" value="InterPro"/>
</dbReference>
<evidence type="ECO:0000256" key="1">
    <source>
        <dbReference type="ARBA" id="ARBA00023015"/>
    </source>
</evidence>
<dbReference type="PANTHER" id="PTHR43132">
    <property type="entry name" value="ARSENICAL RESISTANCE OPERON REPRESSOR ARSR-RELATED"/>
    <property type="match status" value="1"/>
</dbReference>
<dbReference type="PROSITE" id="PS50987">
    <property type="entry name" value="HTH_ARSR_2"/>
    <property type="match status" value="1"/>
</dbReference>
<dbReference type="CDD" id="cd00090">
    <property type="entry name" value="HTH_ARSR"/>
    <property type="match status" value="1"/>
</dbReference>
<name>A0AAV4KSL6_9ACTN</name>
<dbReference type="AlphaFoldDB" id="A0AAV4KSL6"/>
<organism evidence="5 6">
    <name type="scientific">Streptomyces cinereoruber</name>
    <dbReference type="NCBI Taxonomy" id="67260"/>
    <lineage>
        <taxon>Bacteria</taxon>
        <taxon>Bacillati</taxon>
        <taxon>Actinomycetota</taxon>
        <taxon>Actinomycetes</taxon>
        <taxon>Kitasatosporales</taxon>
        <taxon>Streptomycetaceae</taxon>
        <taxon>Streptomyces</taxon>
    </lineage>
</organism>
<dbReference type="SUPFAM" id="SSF46785">
    <property type="entry name" value="Winged helix' DNA-binding domain"/>
    <property type="match status" value="1"/>
</dbReference>
<dbReference type="GO" id="GO:0003677">
    <property type="term" value="F:DNA binding"/>
    <property type="evidence" value="ECO:0007669"/>
    <property type="project" value="UniProtKB-KW"/>
</dbReference>
<dbReference type="RefSeq" id="WP_183953394.1">
    <property type="nucleotide sequence ID" value="NZ_BMSJ01000015.1"/>
</dbReference>